<organism evidence="1">
    <name type="scientific">Arundo donax</name>
    <name type="common">Giant reed</name>
    <name type="synonym">Donax arundinaceus</name>
    <dbReference type="NCBI Taxonomy" id="35708"/>
    <lineage>
        <taxon>Eukaryota</taxon>
        <taxon>Viridiplantae</taxon>
        <taxon>Streptophyta</taxon>
        <taxon>Embryophyta</taxon>
        <taxon>Tracheophyta</taxon>
        <taxon>Spermatophyta</taxon>
        <taxon>Magnoliopsida</taxon>
        <taxon>Liliopsida</taxon>
        <taxon>Poales</taxon>
        <taxon>Poaceae</taxon>
        <taxon>PACMAD clade</taxon>
        <taxon>Arundinoideae</taxon>
        <taxon>Arundineae</taxon>
        <taxon>Arundo</taxon>
    </lineage>
</organism>
<sequence>MAPGPESIFAVETRTLRLMAASVVCLYFENEMTYSVVHKGYPVWDTLTFRVQIHQDEIHH</sequence>
<proteinExistence type="predicted"/>
<accession>A0A0A8ZUH0</accession>
<reference evidence="1" key="1">
    <citation type="submission" date="2014-09" db="EMBL/GenBank/DDBJ databases">
        <authorList>
            <person name="Magalhaes I.L.F."/>
            <person name="Oliveira U."/>
            <person name="Santos F.R."/>
            <person name="Vidigal T.H.D.A."/>
            <person name="Brescovit A.D."/>
            <person name="Santos A.J."/>
        </authorList>
    </citation>
    <scope>NUCLEOTIDE SEQUENCE</scope>
    <source>
        <tissue evidence="1">Shoot tissue taken approximately 20 cm above the soil surface</tissue>
    </source>
</reference>
<reference evidence="1" key="2">
    <citation type="journal article" date="2015" name="Data Brief">
        <title>Shoot transcriptome of the giant reed, Arundo donax.</title>
        <authorList>
            <person name="Barrero R.A."/>
            <person name="Guerrero F.D."/>
            <person name="Moolhuijzen P."/>
            <person name="Goolsby J.A."/>
            <person name="Tidwell J."/>
            <person name="Bellgard S.E."/>
            <person name="Bellgard M.I."/>
        </authorList>
    </citation>
    <scope>NUCLEOTIDE SEQUENCE</scope>
    <source>
        <tissue evidence="1">Shoot tissue taken approximately 20 cm above the soil surface</tissue>
    </source>
</reference>
<evidence type="ECO:0000313" key="1">
    <source>
        <dbReference type="EMBL" id="JAD41333.1"/>
    </source>
</evidence>
<dbReference type="EMBL" id="GBRH01256562">
    <property type="protein sequence ID" value="JAD41333.1"/>
    <property type="molecule type" value="Transcribed_RNA"/>
</dbReference>
<name>A0A0A8ZUH0_ARUDO</name>
<protein>
    <submittedName>
        <fullName evidence="1">Uncharacterized protein</fullName>
    </submittedName>
</protein>
<dbReference type="AlphaFoldDB" id="A0A0A8ZUH0"/>